<dbReference type="Proteomes" id="UP000317593">
    <property type="component" value="Unassembled WGS sequence"/>
</dbReference>
<keyword evidence="1" id="KW-0812">Transmembrane</keyword>
<dbReference type="RefSeq" id="WP_142712751.1">
    <property type="nucleotide sequence ID" value="NZ_FXTH01000001.1"/>
</dbReference>
<dbReference type="OrthoDB" id="9808460at2"/>
<evidence type="ECO:0000256" key="1">
    <source>
        <dbReference type="SAM" id="Phobius"/>
    </source>
</evidence>
<dbReference type="PANTHER" id="PTHR39165">
    <property type="entry name" value="IG HYPOTHETICAL 17883"/>
    <property type="match status" value="1"/>
</dbReference>
<feature type="transmembrane region" description="Helical" evidence="1">
    <location>
        <begin position="37"/>
        <end position="63"/>
    </location>
</feature>
<dbReference type="InterPro" id="IPR007403">
    <property type="entry name" value="DUF456"/>
</dbReference>
<evidence type="ECO:0000313" key="2">
    <source>
        <dbReference type="EMBL" id="SMO37125.1"/>
    </source>
</evidence>
<protein>
    <recommendedName>
        <fullName evidence="4">DUF456 domain-containing protein</fullName>
    </recommendedName>
</protein>
<dbReference type="PANTHER" id="PTHR39165:SF1">
    <property type="entry name" value="DUF456 DOMAIN-CONTAINING PROTEIN"/>
    <property type="match status" value="1"/>
</dbReference>
<keyword evidence="1" id="KW-1133">Transmembrane helix</keyword>
<reference evidence="2 3" key="1">
    <citation type="submission" date="2017-05" db="EMBL/GenBank/DDBJ databases">
        <authorList>
            <person name="Varghese N."/>
            <person name="Submissions S."/>
        </authorList>
    </citation>
    <scope>NUCLEOTIDE SEQUENCE [LARGE SCALE GENOMIC DNA]</scope>
    <source>
        <strain evidence="2 3">DSM 21194</strain>
    </source>
</reference>
<evidence type="ECO:0000313" key="3">
    <source>
        <dbReference type="Proteomes" id="UP000317593"/>
    </source>
</evidence>
<accession>A0A521AQR1</accession>
<keyword evidence="1" id="KW-0472">Membrane</keyword>
<dbReference type="AlphaFoldDB" id="A0A521AQR1"/>
<feature type="transmembrane region" description="Helical" evidence="1">
    <location>
        <begin position="131"/>
        <end position="153"/>
    </location>
</feature>
<feature type="transmembrane region" description="Helical" evidence="1">
    <location>
        <begin position="83"/>
        <end position="110"/>
    </location>
</feature>
<organism evidence="2 3">
    <name type="scientific">Fodinibius sediminis</name>
    <dbReference type="NCBI Taxonomy" id="1214077"/>
    <lineage>
        <taxon>Bacteria</taxon>
        <taxon>Pseudomonadati</taxon>
        <taxon>Balneolota</taxon>
        <taxon>Balneolia</taxon>
        <taxon>Balneolales</taxon>
        <taxon>Balneolaceae</taxon>
        <taxon>Fodinibius</taxon>
    </lineage>
</organism>
<dbReference type="EMBL" id="FXTH01000001">
    <property type="protein sequence ID" value="SMO37125.1"/>
    <property type="molecule type" value="Genomic_DNA"/>
</dbReference>
<dbReference type="Pfam" id="PF04306">
    <property type="entry name" value="DUF456"/>
    <property type="match status" value="1"/>
</dbReference>
<sequence length="157" mass="16097">METILIITGGACIIAGFLGSFLPVIPGTPIAYCGLLALQVAVQSFSTTFLVVWALIVILIMVLDNVIPAYGTKKFGGSAYGVWGSLLGMLAGVIFFPPAGMVVGPLAGAFAGELIAGKTTGRALKSAIGSFAGLLVNTLMKIIASGIMGYYFAVNVF</sequence>
<gene>
    <name evidence="2" type="ORF">SAMN06265218_101291</name>
</gene>
<name>A0A521AQR1_9BACT</name>
<evidence type="ECO:0008006" key="4">
    <source>
        <dbReference type="Google" id="ProtNLM"/>
    </source>
</evidence>
<keyword evidence="3" id="KW-1185">Reference proteome</keyword>
<feature type="transmembrane region" description="Helical" evidence="1">
    <location>
        <begin position="6"/>
        <end position="25"/>
    </location>
</feature>
<proteinExistence type="predicted"/>